<comment type="caution">
    <text evidence="2">The sequence shown here is derived from an EMBL/GenBank/DDBJ whole genome shotgun (WGS) entry which is preliminary data.</text>
</comment>
<sequence length="110" mass="12057">MTKAKTPAKRVSQASRKKVSGEVPRVGHLDSLAGVLRELGCVYREARTGKLPLDKATKLAYVLKEMRAALEAITIERIEERLAELESMKIINGHANSGDQSATRKTFGAH</sequence>
<accession>A0A1H0SIK0</accession>
<name>A0A1H0SIK0_9HYPH</name>
<dbReference type="Proteomes" id="UP000198795">
    <property type="component" value="Unassembled WGS sequence"/>
</dbReference>
<feature type="region of interest" description="Disordered" evidence="1">
    <location>
        <begin position="1"/>
        <end position="22"/>
    </location>
</feature>
<evidence type="ECO:0000256" key="1">
    <source>
        <dbReference type="SAM" id="MobiDB-lite"/>
    </source>
</evidence>
<proteinExistence type="predicted"/>
<gene>
    <name evidence="2" type="ORF">SAMN04488061_2912</name>
</gene>
<organism evidence="2 3">
    <name type="scientific">Filomicrobium insigne</name>
    <dbReference type="NCBI Taxonomy" id="418854"/>
    <lineage>
        <taxon>Bacteria</taxon>
        <taxon>Pseudomonadati</taxon>
        <taxon>Pseudomonadota</taxon>
        <taxon>Alphaproteobacteria</taxon>
        <taxon>Hyphomicrobiales</taxon>
        <taxon>Hyphomicrobiaceae</taxon>
        <taxon>Filomicrobium</taxon>
    </lineage>
</organism>
<reference evidence="2 3" key="1">
    <citation type="submission" date="2016-10" db="EMBL/GenBank/DDBJ databases">
        <authorList>
            <person name="Varghese N."/>
            <person name="Submissions S."/>
        </authorList>
    </citation>
    <scope>NUCLEOTIDE SEQUENCE [LARGE SCALE GENOMIC DNA]</scope>
    <source>
        <strain evidence="2 3">CGMCC 1.6497</strain>
    </source>
</reference>
<protein>
    <recommendedName>
        <fullName evidence="4">Terminase small subunit</fullName>
    </recommendedName>
</protein>
<evidence type="ECO:0000313" key="3">
    <source>
        <dbReference type="Proteomes" id="UP000198795"/>
    </source>
</evidence>
<dbReference type="EMBL" id="FNJC01000004">
    <property type="protein sequence ID" value="SDP41584.1"/>
    <property type="molecule type" value="Genomic_DNA"/>
</dbReference>
<evidence type="ECO:0008006" key="4">
    <source>
        <dbReference type="Google" id="ProtNLM"/>
    </source>
</evidence>
<evidence type="ECO:0000313" key="2">
    <source>
        <dbReference type="EMBL" id="SDP41584.1"/>
    </source>
</evidence>
<keyword evidence="3" id="KW-1185">Reference proteome</keyword>
<dbReference type="RefSeq" id="WP_090229775.1">
    <property type="nucleotide sequence ID" value="NZ_FNJC01000004.1"/>
</dbReference>